<dbReference type="SUPFAM" id="SSF55874">
    <property type="entry name" value="ATPase domain of HSP90 chaperone/DNA topoisomerase II/histidine kinase"/>
    <property type="match status" value="1"/>
</dbReference>
<feature type="transmembrane region" description="Helical" evidence="9">
    <location>
        <begin position="95"/>
        <end position="126"/>
    </location>
</feature>
<comment type="caution">
    <text evidence="11">The sequence shown here is derived from an EMBL/GenBank/DDBJ whole genome shotgun (WGS) entry which is preliminary data.</text>
</comment>
<dbReference type="OrthoDB" id="199946at2"/>
<dbReference type="Proteomes" id="UP000266482">
    <property type="component" value="Unassembled WGS sequence"/>
</dbReference>
<dbReference type="PANTHER" id="PTHR24421">
    <property type="entry name" value="NITRATE/NITRITE SENSOR PROTEIN NARX-RELATED"/>
    <property type="match status" value="1"/>
</dbReference>
<dbReference type="InterPro" id="IPR050482">
    <property type="entry name" value="Sensor_HK_TwoCompSys"/>
</dbReference>
<dbReference type="EC" id="2.7.13.3" evidence="2"/>
<dbReference type="GO" id="GO:0000155">
    <property type="term" value="F:phosphorelay sensor kinase activity"/>
    <property type="evidence" value="ECO:0007669"/>
    <property type="project" value="InterPro"/>
</dbReference>
<evidence type="ECO:0000313" key="11">
    <source>
        <dbReference type="EMBL" id="RIX51582.1"/>
    </source>
</evidence>
<keyword evidence="3" id="KW-0597">Phosphoprotein</keyword>
<evidence type="ECO:0000313" key="12">
    <source>
        <dbReference type="Proteomes" id="UP000266482"/>
    </source>
</evidence>
<reference evidence="11 12" key="1">
    <citation type="submission" date="2018-09" db="EMBL/GenBank/DDBJ databases">
        <title>Paenibacillus aracenensis nov. sp. isolated from a cave in southern Spain.</title>
        <authorList>
            <person name="Jurado V."/>
            <person name="Gutierrez-Patricio S."/>
            <person name="Gonzalez-Pimentel J.L."/>
            <person name="Miller A.Z."/>
            <person name="Laiz L."/>
            <person name="Saiz-Jimenez C."/>
        </authorList>
    </citation>
    <scope>NUCLEOTIDE SEQUENCE [LARGE SCALE GENOMIC DNA]</scope>
    <source>
        <strain evidence="11 12">DSM 22867</strain>
    </source>
</reference>
<dbReference type="InterPro" id="IPR036890">
    <property type="entry name" value="HATPase_C_sf"/>
</dbReference>
<evidence type="ECO:0000259" key="10">
    <source>
        <dbReference type="Pfam" id="PF07730"/>
    </source>
</evidence>
<dbReference type="EMBL" id="QXQA01000010">
    <property type="protein sequence ID" value="RIX51582.1"/>
    <property type="molecule type" value="Genomic_DNA"/>
</dbReference>
<accession>A0A3A1UWL7</accession>
<organism evidence="11 12">
    <name type="scientific">Paenibacillus nanensis</name>
    <dbReference type="NCBI Taxonomy" id="393251"/>
    <lineage>
        <taxon>Bacteria</taxon>
        <taxon>Bacillati</taxon>
        <taxon>Bacillota</taxon>
        <taxon>Bacilli</taxon>
        <taxon>Bacillales</taxon>
        <taxon>Paenibacillaceae</taxon>
        <taxon>Paenibacillus</taxon>
    </lineage>
</organism>
<dbReference type="GO" id="GO:0005524">
    <property type="term" value="F:ATP binding"/>
    <property type="evidence" value="ECO:0007669"/>
    <property type="project" value="UniProtKB-KW"/>
</dbReference>
<evidence type="ECO:0000256" key="6">
    <source>
        <dbReference type="ARBA" id="ARBA00022777"/>
    </source>
</evidence>
<keyword evidence="9" id="KW-0472">Membrane</keyword>
<dbReference type="Pfam" id="PF07730">
    <property type="entry name" value="HisKA_3"/>
    <property type="match status" value="1"/>
</dbReference>
<keyword evidence="5" id="KW-0547">Nucleotide-binding</keyword>
<dbReference type="Gene3D" id="1.20.5.1930">
    <property type="match status" value="1"/>
</dbReference>
<evidence type="ECO:0000256" key="7">
    <source>
        <dbReference type="ARBA" id="ARBA00022840"/>
    </source>
</evidence>
<evidence type="ECO:0000256" key="1">
    <source>
        <dbReference type="ARBA" id="ARBA00000085"/>
    </source>
</evidence>
<feature type="transmembrane region" description="Helical" evidence="9">
    <location>
        <begin position="59"/>
        <end position="83"/>
    </location>
</feature>
<keyword evidence="7" id="KW-0067">ATP-binding</keyword>
<keyword evidence="12" id="KW-1185">Reference proteome</keyword>
<sequence>MPEGWMIGFKSAVLLYVILSTYETDRGGWYIVMLLLYISLELLGYLVKGSHYKRLAAVLTVAFVCAAAYWMHPALILLAPMAVHSLADSIVRQRVFIFVLMLLPIFIVPDSIVFLYGLLACIAFLYNEMASAHMRRTDFLKKTVEELRADNQRLRKSVSEHGEYIRQSEYTFKLEERNRLSQEIHDKIGHSMTGALIQMEAAKRLQATDAEKSAELLQNAIQISKDGIESIRLVLKNMKPLIEQLGLNRMKLFVDEFSATHNLPTTLSFEGDMDRIEALHWRVIQQNVTEALTNTVKYARATAASVHIEVLNTLIKVNVSDNGAGAAKVVKGLGIAGMEERAAALGGKVIVDGSAGFSVTTLLPYVKT</sequence>
<dbReference type="GO" id="GO:0016020">
    <property type="term" value="C:membrane"/>
    <property type="evidence" value="ECO:0007669"/>
    <property type="project" value="InterPro"/>
</dbReference>
<keyword evidence="9" id="KW-1133">Transmembrane helix</keyword>
<protein>
    <recommendedName>
        <fullName evidence="2">histidine kinase</fullName>
        <ecNumber evidence="2">2.7.13.3</ecNumber>
    </recommendedName>
</protein>
<proteinExistence type="predicted"/>
<keyword evidence="8" id="KW-0902">Two-component regulatory system</keyword>
<feature type="transmembrane region" description="Helical" evidence="9">
    <location>
        <begin position="28"/>
        <end position="47"/>
    </location>
</feature>
<dbReference type="CDD" id="cd16917">
    <property type="entry name" value="HATPase_UhpB-NarQ-NarX-like"/>
    <property type="match status" value="1"/>
</dbReference>
<dbReference type="InterPro" id="IPR011712">
    <property type="entry name" value="Sig_transdc_His_kin_sub3_dim/P"/>
</dbReference>
<name>A0A3A1UWL7_9BACL</name>
<keyword evidence="6 11" id="KW-0418">Kinase</keyword>
<dbReference type="GO" id="GO:0046983">
    <property type="term" value="F:protein dimerization activity"/>
    <property type="evidence" value="ECO:0007669"/>
    <property type="project" value="InterPro"/>
</dbReference>
<evidence type="ECO:0000256" key="5">
    <source>
        <dbReference type="ARBA" id="ARBA00022741"/>
    </source>
</evidence>
<evidence type="ECO:0000256" key="8">
    <source>
        <dbReference type="ARBA" id="ARBA00023012"/>
    </source>
</evidence>
<comment type="catalytic activity">
    <reaction evidence="1">
        <text>ATP + protein L-histidine = ADP + protein N-phospho-L-histidine.</text>
        <dbReference type="EC" id="2.7.13.3"/>
    </reaction>
</comment>
<gene>
    <name evidence="11" type="ORF">D3P08_16325</name>
</gene>
<feature type="domain" description="Signal transduction histidine kinase subgroup 3 dimerisation and phosphoacceptor" evidence="10">
    <location>
        <begin position="176"/>
        <end position="240"/>
    </location>
</feature>
<keyword evidence="4" id="KW-0808">Transferase</keyword>
<dbReference type="PANTHER" id="PTHR24421:SF10">
    <property type="entry name" value="NITRATE_NITRITE SENSOR PROTEIN NARQ"/>
    <property type="match status" value="1"/>
</dbReference>
<evidence type="ECO:0000256" key="4">
    <source>
        <dbReference type="ARBA" id="ARBA00022679"/>
    </source>
</evidence>
<dbReference type="AlphaFoldDB" id="A0A3A1UWL7"/>
<dbReference type="Gene3D" id="3.30.565.10">
    <property type="entry name" value="Histidine kinase-like ATPase, C-terminal domain"/>
    <property type="match status" value="1"/>
</dbReference>
<evidence type="ECO:0000256" key="2">
    <source>
        <dbReference type="ARBA" id="ARBA00012438"/>
    </source>
</evidence>
<evidence type="ECO:0000256" key="3">
    <source>
        <dbReference type="ARBA" id="ARBA00022553"/>
    </source>
</evidence>
<evidence type="ECO:0000256" key="9">
    <source>
        <dbReference type="SAM" id="Phobius"/>
    </source>
</evidence>
<keyword evidence="9" id="KW-0812">Transmembrane</keyword>
<dbReference type="RefSeq" id="WP_119600873.1">
    <property type="nucleotide sequence ID" value="NZ_QXQA01000010.1"/>
</dbReference>